<dbReference type="Proteomes" id="UP000182200">
    <property type="component" value="Unassembled WGS sequence"/>
</dbReference>
<dbReference type="EMBL" id="FAOP01000002">
    <property type="protein sequence ID" value="CUU01582.1"/>
    <property type="molecule type" value="Genomic_DNA"/>
</dbReference>
<accession>A0A0P1LJ75</accession>
<protein>
    <submittedName>
        <fullName evidence="6">4Fe-4S binding domain-containing protein</fullName>
    </submittedName>
</protein>
<feature type="domain" description="4Fe-4S ferredoxin-type" evidence="4">
    <location>
        <begin position="1"/>
        <end position="28"/>
    </location>
</feature>
<evidence type="ECO:0000313" key="5">
    <source>
        <dbReference type="EMBL" id="CUS81324.1"/>
    </source>
</evidence>
<proteinExistence type="predicted"/>
<accession>A0A0P1LIJ8</accession>
<organism evidence="6 7">
    <name type="scientific">Candidatus Kryptonium thompsonii</name>
    <dbReference type="NCBI Taxonomy" id="1633631"/>
    <lineage>
        <taxon>Bacteria</taxon>
        <taxon>Pseudomonadati</taxon>
        <taxon>Candidatus Kryptoniota</taxon>
        <taxon>Candidatus Kryptonium</taxon>
    </lineage>
</organism>
<dbReference type="GO" id="GO:0051536">
    <property type="term" value="F:iron-sulfur cluster binding"/>
    <property type="evidence" value="ECO:0007669"/>
    <property type="project" value="UniProtKB-KW"/>
</dbReference>
<evidence type="ECO:0000256" key="1">
    <source>
        <dbReference type="ARBA" id="ARBA00022723"/>
    </source>
</evidence>
<keyword evidence="1" id="KW-0479">Metal-binding</keyword>
<dbReference type="GO" id="GO:0046872">
    <property type="term" value="F:metal ion binding"/>
    <property type="evidence" value="ECO:0007669"/>
    <property type="project" value="UniProtKB-KW"/>
</dbReference>
<evidence type="ECO:0000313" key="8">
    <source>
        <dbReference type="Proteomes" id="UP000182200"/>
    </source>
</evidence>
<evidence type="ECO:0000259" key="4">
    <source>
        <dbReference type="PROSITE" id="PS51379"/>
    </source>
</evidence>
<keyword evidence="3" id="KW-0411">Iron-sulfur</keyword>
<evidence type="ECO:0000313" key="7">
    <source>
        <dbReference type="Proteomes" id="UP000182011"/>
    </source>
</evidence>
<accession>A0A0P1LTI8</accession>
<keyword evidence="8" id="KW-1185">Reference proteome</keyword>
<dbReference type="AlphaFoldDB" id="A0A0P1LIJ8"/>
<accession>A0A0N7MUE4</accession>
<dbReference type="EMBL" id="CZVI01000004">
    <property type="protein sequence ID" value="CUS81324.1"/>
    <property type="molecule type" value="Genomic_DNA"/>
</dbReference>
<dbReference type="Proteomes" id="UP000182011">
    <property type="component" value="Unassembled WGS sequence"/>
</dbReference>
<reference evidence="7 8" key="2">
    <citation type="submission" date="2015-11" db="EMBL/GenBank/DDBJ databases">
        <authorList>
            <person name="Varghese N."/>
        </authorList>
    </citation>
    <scope>NUCLEOTIDE SEQUENCE [LARGE SCALE GENOMIC DNA]</scope>
    <source>
        <strain evidence="5 8">JGI-8</strain>
    </source>
</reference>
<dbReference type="RefSeq" id="WP_075426617.1">
    <property type="nucleotide sequence ID" value="NZ_CZVI01000004.1"/>
</dbReference>
<accession>A0A0P1LX29</accession>
<accession>A0A0P1MFQ3</accession>
<dbReference type="PROSITE" id="PS51379">
    <property type="entry name" value="4FE4S_FER_2"/>
    <property type="match status" value="2"/>
</dbReference>
<accession>A0A0P1P7Q2</accession>
<dbReference type="Gene3D" id="3.30.70.20">
    <property type="match status" value="1"/>
</dbReference>
<reference evidence="6" key="1">
    <citation type="submission" date="2015-11" db="EMBL/GenBank/DDBJ databases">
        <authorList>
            <person name="Zhang Y."/>
            <person name="Guo Z."/>
        </authorList>
    </citation>
    <scope>NUCLEOTIDE SEQUENCE [LARGE SCALE GENOMIC DNA]</scope>
    <source>
        <strain evidence="6">JGI-4</strain>
    </source>
</reference>
<dbReference type="InterPro" id="IPR017900">
    <property type="entry name" value="4Fe4S_Fe_S_CS"/>
</dbReference>
<name>A0A0P1LIJ8_9BACT</name>
<accession>A0A0P1MQU2</accession>
<sequence length="66" mass="7448">MVIIKDGKCDFCGCCVGVCPENCIELYEAEIKIIDEICTDCGKCVWACPFEVLELRITKNKKDELI</sequence>
<dbReference type="Pfam" id="PF12838">
    <property type="entry name" value="Fer4_7"/>
    <property type="match status" value="1"/>
</dbReference>
<accession>A0A0S4MRC0</accession>
<dbReference type="STRING" id="1633631.GCA_001442925_00312"/>
<evidence type="ECO:0000256" key="3">
    <source>
        <dbReference type="ARBA" id="ARBA00023014"/>
    </source>
</evidence>
<dbReference type="SUPFAM" id="SSF54862">
    <property type="entry name" value="4Fe-4S ferredoxins"/>
    <property type="match status" value="1"/>
</dbReference>
<keyword evidence="2" id="KW-0408">Iron</keyword>
<dbReference type="PROSITE" id="PS00198">
    <property type="entry name" value="4FE4S_FER_1"/>
    <property type="match status" value="2"/>
</dbReference>
<feature type="domain" description="4Fe-4S ferredoxin-type" evidence="4">
    <location>
        <begin position="29"/>
        <end position="58"/>
    </location>
</feature>
<evidence type="ECO:0000313" key="6">
    <source>
        <dbReference type="EMBL" id="CUU01582.1"/>
    </source>
</evidence>
<accession>A0A0P1LHE3</accession>
<evidence type="ECO:0000256" key="2">
    <source>
        <dbReference type="ARBA" id="ARBA00023004"/>
    </source>
</evidence>
<dbReference type="OrthoDB" id="9803397at2"/>
<gene>
    <name evidence="6" type="ORF">JGI4_00310</name>
    <name evidence="5" type="ORF">JGI8_00502</name>
</gene>
<dbReference type="InterPro" id="IPR017896">
    <property type="entry name" value="4Fe4S_Fe-S-bd"/>
</dbReference>